<evidence type="ECO:0000256" key="3">
    <source>
        <dbReference type="ARBA" id="ARBA00022448"/>
    </source>
</evidence>
<evidence type="ECO:0000313" key="10">
    <source>
        <dbReference type="EMBL" id="CCK73023.1"/>
    </source>
</evidence>
<evidence type="ECO:0000256" key="8">
    <source>
        <dbReference type="ARBA" id="ARBA00023136"/>
    </source>
</evidence>
<dbReference type="GO" id="GO:0005802">
    <property type="term" value="C:trans-Golgi network"/>
    <property type="evidence" value="ECO:0007669"/>
    <property type="project" value="EnsemblFungi"/>
</dbReference>
<comment type="similarity">
    <text evidence="2">Belongs to the SYS1 family.</text>
</comment>
<dbReference type="GO" id="GO:0000139">
    <property type="term" value="C:Golgi membrane"/>
    <property type="evidence" value="ECO:0007669"/>
    <property type="project" value="UniProtKB-SubCell"/>
</dbReference>
<comment type="subcellular location">
    <subcellularLocation>
        <location evidence="1">Golgi apparatus membrane</location>
        <topology evidence="1">Multi-pass membrane protein</topology>
    </subcellularLocation>
</comment>
<organism evidence="10 11">
    <name type="scientific">Huiozyma naganishii (strain ATCC MYA-139 / BCRC 22969 / CBS 8797 / KCTC 17520 / NBRC 10181 / NCYC 3082 / Yp74L-3)</name>
    <name type="common">Yeast</name>
    <name type="synonym">Kazachstania naganishii</name>
    <dbReference type="NCBI Taxonomy" id="1071383"/>
    <lineage>
        <taxon>Eukaryota</taxon>
        <taxon>Fungi</taxon>
        <taxon>Dikarya</taxon>
        <taxon>Ascomycota</taxon>
        <taxon>Saccharomycotina</taxon>
        <taxon>Saccharomycetes</taxon>
        <taxon>Saccharomycetales</taxon>
        <taxon>Saccharomycetaceae</taxon>
        <taxon>Huiozyma</taxon>
    </lineage>
</organism>
<evidence type="ECO:0000256" key="9">
    <source>
        <dbReference type="SAM" id="Phobius"/>
    </source>
</evidence>
<evidence type="ECO:0008006" key="12">
    <source>
        <dbReference type="Google" id="ProtNLM"/>
    </source>
</evidence>
<keyword evidence="11" id="KW-1185">Reference proteome</keyword>
<dbReference type="PANTHER" id="PTHR12952:SF0">
    <property type="entry name" value="PROTEIN SYS1 HOMOLOG"/>
    <property type="match status" value="1"/>
</dbReference>
<dbReference type="GeneID" id="34528803"/>
<evidence type="ECO:0000313" key="11">
    <source>
        <dbReference type="Proteomes" id="UP000006310"/>
    </source>
</evidence>
<keyword evidence="8 9" id="KW-0472">Membrane</keyword>
<reference evidence="11" key="2">
    <citation type="submission" date="2012-08" db="EMBL/GenBank/DDBJ databases">
        <title>Genome sequence of Kazachstania naganishii.</title>
        <authorList>
            <person name="Gordon J.L."/>
            <person name="Armisen D."/>
            <person name="Proux-Wera E."/>
            <person name="OhEigeartaigh S.S."/>
            <person name="Byrne K.P."/>
            <person name="Wolfe K.H."/>
        </authorList>
    </citation>
    <scope>NUCLEOTIDE SEQUENCE [LARGE SCALE GENOMIC DNA]</scope>
    <source>
        <strain evidence="11">ATCC MYA-139 / BCRC 22969 / CBS 8797 / CCRC 22969 / KCTC 17520 / NBRC 10181 / NCYC 3082</strain>
    </source>
</reference>
<evidence type="ECO:0000256" key="5">
    <source>
        <dbReference type="ARBA" id="ARBA00022927"/>
    </source>
</evidence>
<name>J7RSY1_HUIN7</name>
<evidence type="ECO:0000256" key="7">
    <source>
        <dbReference type="ARBA" id="ARBA00023034"/>
    </source>
</evidence>
<dbReference type="AlphaFoldDB" id="J7RSY1"/>
<accession>J7RSY1</accession>
<keyword evidence="6 9" id="KW-1133">Transmembrane helix</keyword>
<proteinExistence type="inferred from homology"/>
<dbReference type="PANTHER" id="PTHR12952">
    <property type="entry name" value="SYS1"/>
    <property type="match status" value="1"/>
</dbReference>
<keyword evidence="7" id="KW-0333">Golgi apparatus</keyword>
<dbReference type="eggNOG" id="KOG4697">
    <property type="taxonomic scope" value="Eukaryota"/>
</dbReference>
<keyword evidence="5" id="KW-0653">Protein transport</keyword>
<evidence type="ECO:0000256" key="1">
    <source>
        <dbReference type="ARBA" id="ARBA00004653"/>
    </source>
</evidence>
<evidence type="ECO:0000256" key="6">
    <source>
        <dbReference type="ARBA" id="ARBA00022989"/>
    </source>
</evidence>
<sequence length="197" mass="22469">MVSLRRYLRAPKSLKPSEIFKQDSLSPGKITVQIVILQLFYYATAIVLFYIWAKLVGHKLVMLDWLFSSKYIDFTNGYGLSVSIIWLLDSLICVIFLTVIVGRSKLAWDFGVTVHAINFIILLLYTKHLPSMSWVVLQILSSLVLIFLGTWTSRWRELKDTFFEGMVEATDISTGMGNLESSTSEAGIEMKDLESQR</sequence>
<dbReference type="Pfam" id="PF09801">
    <property type="entry name" value="SYS1"/>
    <property type="match status" value="1"/>
</dbReference>
<evidence type="ECO:0000256" key="2">
    <source>
        <dbReference type="ARBA" id="ARBA00008160"/>
    </source>
</evidence>
<feature type="transmembrane region" description="Helical" evidence="9">
    <location>
        <begin position="106"/>
        <end position="125"/>
    </location>
</feature>
<gene>
    <name evidence="10" type="primary">KNAG0M01700</name>
    <name evidence="10" type="ordered locus">KNAG_0M01700</name>
</gene>
<dbReference type="GO" id="GO:0005829">
    <property type="term" value="C:cytosol"/>
    <property type="evidence" value="ECO:0007669"/>
    <property type="project" value="GOC"/>
</dbReference>
<feature type="transmembrane region" description="Helical" evidence="9">
    <location>
        <begin position="78"/>
        <end position="99"/>
    </location>
</feature>
<feature type="transmembrane region" description="Helical" evidence="9">
    <location>
        <begin position="131"/>
        <end position="151"/>
    </location>
</feature>
<dbReference type="KEGG" id="kng:KNAG_0M01700"/>
<dbReference type="EMBL" id="HE978326">
    <property type="protein sequence ID" value="CCK73023.1"/>
    <property type="molecule type" value="Genomic_DNA"/>
</dbReference>
<keyword evidence="3" id="KW-0813">Transport</keyword>
<dbReference type="RefSeq" id="XP_022467267.1">
    <property type="nucleotide sequence ID" value="XM_022611031.1"/>
</dbReference>
<feature type="transmembrane region" description="Helical" evidence="9">
    <location>
        <begin position="30"/>
        <end position="53"/>
    </location>
</feature>
<dbReference type="GO" id="GO:0006895">
    <property type="term" value="P:Golgi to endosome transport"/>
    <property type="evidence" value="ECO:0007669"/>
    <property type="project" value="EnsemblFungi"/>
</dbReference>
<dbReference type="InterPro" id="IPR019185">
    <property type="entry name" value="Integral_membrane_SYS1-rel"/>
</dbReference>
<dbReference type="Proteomes" id="UP000006310">
    <property type="component" value="Chromosome 13"/>
</dbReference>
<dbReference type="OrthoDB" id="542931at2759"/>
<dbReference type="STRING" id="1071383.J7RSY1"/>
<reference evidence="10 11" key="1">
    <citation type="journal article" date="2011" name="Proc. Natl. Acad. Sci. U.S.A.">
        <title>Evolutionary erosion of yeast sex chromosomes by mating-type switching accidents.</title>
        <authorList>
            <person name="Gordon J.L."/>
            <person name="Armisen D."/>
            <person name="Proux-Wera E."/>
            <person name="Oheigeartaigh S.S."/>
            <person name="Byrne K.P."/>
            <person name="Wolfe K.H."/>
        </authorList>
    </citation>
    <scope>NUCLEOTIDE SEQUENCE [LARGE SCALE GENOMIC DNA]</scope>
    <source>
        <strain evidence="11">ATCC MYA-139 / BCRC 22969 / CBS 8797 / CCRC 22969 / KCTC 17520 / NBRC 10181 / NCYC 3082</strain>
    </source>
</reference>
<protein>
    <recommendedName>
        <fullName evidence="12">Protein SYS1</fullName>
    </recommendedName>
</protein>
<dbReference type="OMA" id="EYEMVGM"/>
<dbReference type="GO" id="GO:0034067">
    <property type="term" value="P:protein localization to Golgi apparatus"/>
    <property type="evidence" value="ECO:0007669"/>
    <property type="project" value="EnsemblFungi"/>
</dbReference>
<dbReference type="HOGENOM" id="CLU_081382_1_0_1"/>
<keyword evidence="4 9" id="KW-0812">Transmembrane</keyword>
<evidence type="ECO:0000256" key="4">
    <source>
        <dbReference type="ARBA" id="ARBA00022692"/>
    </source>
</evidence>
<dbReference type="GO" id="GO:0043001">
    <property type="term" value="P:Golgi to plasma membrane protein transport"/>
    <property type="evidence" value="ECO:0007669"/>
    <property type="project" value="EnsemblFungi"/>
</dbReference>